<name>A0A094ZK52_SCHHA</name>
<dbReference type="EMBL" id="KL250603">
    <property type="protein sequence ID" value="KGB34347.1"/>
    <property type="molecule type" value="Genomic_DNA"/>
</dbReference>
<dbReference type="NCBIfam" id="TIGR00879">
    <property type="entry name" value="SP"/>
    <property type="match status" value="1"/>
</dbReference>
<dbReference type="InterPro" id="IPR005828">
    <property type="entry name" value="MFS_sugar_transport-like"/>
</dbReference>
<dbReference type="PROSITE" id="PS00216">
    <property type="entry name" value="SUGAR_TRANSPORT_1"/>
    <property type="match status" value="1"/>
</dbReference>
<keyword evidence="3" id="KW-1003">Cell membrane</keyword>
<keyword evidence="4" id="KW-0812">Transmembrane</keyword>
<organism evidence="8">
    <name type="scientific">Schistosoma haematobium</name>
    <name type="common">Blood fluke</name>
    <dbReference type="NCBI Taxonomy" id="6185"/>
    <lineage>
        <taxon>Eukaryota</taxon>
        <taxon>Metazoa</taxon>
        <taxon>Spiralia</taxon>
        <taxon>Lophotrochozoa</taxon>
        <taxon>Platyhelminthes</taxon>
        <taxon>Trematoda</taxon>
        <taxon>Digenea</taxon>
        <taxon>Strigeidida</taxon>
        <taxon>Schistosomatoidea</taxon>
        <taxon>Schistosomatidae</taxon>
        <taxon>Schistosoma</taxon>
    </lineage>
</organism>
<keyword evidence="6" id="KW-0472">Membrane</keyword>
<protein>
    <submittedName>
        <fullName evidence="8">Solute carrier family 2, facilitated glucose transporter member 3</fullName>
    </submittedName>
</protein>
<dbReference type="InterPro" id="IPR036259">
    <property type="entry name" value="MFS_trans_sf"/>
</dbReference>
<evidence type="ECO:0000256" key="5">
    <source>
        <dbReference type="ARBA" id="ARBA00022989"/>
    </source>
</evidence>
<keyword evidence="2 7" id="KW-0813">Transport</keyword>
<dbReference type="GO" id="GO:0005353">
    <property type="term" value="F:fructose transmembrane transporter activity"/>
    <property type="evidence" value="ECO:0007669"/>
    <property type="project" value="UniProtKB-ARBA"/>
</dbReference>
<dbReference type="PANTHER" id="PTHR23503">
    <property type="entry name" value="SOLUTE CARRIER FAMILY 2"/>
    <property type="match status" value="1"/>
</dbReference>
<dbReference type="STRING" id="6185.A0A094ZK52"/>
<dbReference type="FunFam" id="1.20.1250.20:FF:001511">
    <property type="entry name" value="Solute carrier family 2, facilitated glucose transporter member 5"/>
    <property type="match status" value="1"/>
</dbReference>
<dbReference type="AlphaFoldDB" id="A0A094ZK52"/>
<comment type="subcellular location">
    <subcellularLocation>
        <location evidence="1">Cell membrane</location>
        <topology evidence="1">Multi-pass membrane protein</topology>
    </subcellularLocation>
</comment>
<dbReference type="Pfam" id="PF00083">
    <property type="entry name" value="Sugar_tr"/>
    <property type="match status" value="1"/>
</dbReference>
<dbReference type="Gene3D" id="1.20.1250.20">
    <property type="entry name" value="MFS general substrate transporter like domains"/>
    <property type="match status" value="1"/>
</dbReference>
<keyword evidence="5" id="KW-1133">Transmembrane helix</keyword>
<gene>
    <name evidence="8" type="ORF">MS3_02552</name>
</gene>
<dbReference type="PANTHER" id="PTHR23503:SF8">
    <property type="entry name" value="FACILITATED GLUCOSE TRANSPORTER PROTEIN 1"/>
    <property type="match status" value="1"/>
</dbReference>
<dbReference type="InterPro" id="IPR045263">
    <property type="entry name" value="GLUT"/>
</dbReference>
<accession>A0A094ZK52</accession>
<dbReference type="PROSITE" id="PS00217">
    <property type="entry name" value="SUGAR_TRANSPORT_2"/>
    <property type="match status" value="1"/>
</dbReference>
<proteinExistence type="inferred from homology"/>
<evidence type="ECO:0000256" key="6">
    <source>
        <dbReference type="ARBA" id="ARBA00023136"/>
    </source>
</evidence>
<dbReference type="GO" id="GO:0005886">
    <property type="term" value="C:plasma membrane"/>
    <property type="evidence" value="ECO:0007669"/>
    <property type="project" value="UniProtKB-SubCell"/>
</dbReference>
<evidence type="ECO:0000256" key="4">
    <source>
        <dbReference type="ARBA" id="ARBA00022692"/>
    </source>
</evidence>
<evidence type="ECO:0000256" key="1">
    <source>
        <dbReference type="ARBA" id="ARBA00004651"/>
    </source>
</evidence>
<evidence type="ECO:0000256" key="7">
    <source>
        <dbReference type="RuleBase" id="RU003346"/>
    </source>
</evidence>
<dbReference type="InterPro" id="IPR003663">
    <property type="entry name" value="Sugar/inositol_transpt"/>
</dbReference>
<sequence length="529" mass="57636">MVLGGQRLSKSNCRSLSNWSLTISSVQNKNFTKSLALSVFLTCLGSSFTIGYNLGILNLPGEHIKEFLSRTMLGKNASVAENTTNLVTPSFLYAQVSTAFVIAGAIGAFSCGAIADCLGRRNGLIVNSLFAIAGGIMVGPCVAYSQPALLFVGRVLNGLNFGISMGIAPMYLTEIAPISLRGGIGSLHQLALTIGILVSYLATLTYTLNTSTLWPISVAVGSIPGLIALTLLPYCPESPRFLFMKKGKEEQARKAFQRLNCKDNIDETFDEMKREMNEAEKRSKFKFSKLFTQKDLRMPVLIACIIQVFQQLSGINAVITYSSTMLKTAGIPLMYIQFCVVAVGAINVLMTIISVYLIERAGRRTLLLWPAVLLAFSLLFLTISVNVASSTKDPTTARTAGIISAVLIILYVCGFALGLGPIPGVIVAEIFRQEPRAAAYSLSQGVNLLCNLLVLFSYPSINDAIGGYSFLPFLVIVIVCWIFFYLYMIETKNRTCDCNARDLASPKIVACQRPSRLSYKNEEPFYSDE</sequence>
<evidence type="ECO:0000256" key="2">
    <source>
        <dbReference type="ARBA" id="ARBA00022448"/>
    </source>
</evidence>
<dbReference type="InterPro" id="IPR020846">
    <property type="entry name" value="MFS_dom"/>
</dbReference>
<keyword evidence="8" id="KW-0762">Sugar transport</keyword>
<dbReference type="PROSITE" id="PS50850">
    <property type="entry name" value="MFS"/>
    <property type="match status" value="1"/>
</dbReference>
<dbReference type="GO" id="GO:1990539">
    <property type="term" value="P:fructose import across plasma membrane"/>
    <property type="evidence" value="ECO:0007669"/>
    <property type="project" value="UniProtKB-ARBA"/>
</dbReference>
<reference evidence="8" key="1">
    <citation type="journal article" date="2012" name="Nat. Genet.">
        <title>Whole-genome sequence of Schistosoma haematobium.</title>
        <authorList>
            <person name="Young N.D."/>
            <person name="Jex A.R."/>
            <person name="Li B."/>
            <person name="Liu S."/>
            <person name="Yang L."/>
            <person name="Xiong Z."/>
            <person name="Li Y."/>
            <person name="Cantacessi C."/>
            <person name="Hall R.S."/>
            <person name="Xu X."/>
            <person name="Chen F."/>
            <person name="Wu X."/>
            <person name="Zerlotini A."/>
            <person name="Oliveira G."/>
            <person name="Hofmann A."/>
            <person name="Zhang G."/>
            <person name="Fang X."/>
            <person name="Kang Y."/>
            <person name="Campbell B.E."/>
            <person name="Loukas A."/>
            <person name="Ranganathan S."/>
            <person name="Rollinson D."/>
            <person name="Rinaldi G."/>
            <person name="Brindley P.J."/>
            <person name="Yang H."/>
            <person name="Wang J."/>
            <person name="Wang J."/>
            <person name="Gasser R.B."/>
        </authorList>
    </citation>
    <scope>NUCLEOTIDE SEQUENCE [LARGE SCALE GENOMIC DNA]</scope>
</reference>
<evidence type="ECO:0000313" key="8">
    <source>
        <dbReference type="EMBL" id="KGB34347.1"/>
    </source>
</evidence>
<comment type="similarity">
    <text evidence="7">Belongs to the major facilitator superfamily. Sugar transporter (TC 2.A.1.1) family.</text>
</comment>
<evidence type="ECO:0000256" key="3">
    <source>
        <dbReference type="ARBA" id="ARBA00022475"/>
    </source>
</evidence>
<dbReference type="PRINTS" id="PR00171">
    <property type="entry name" value="SUGRTRNSPORT"/>
</dbReference>
<dbReference type="InterPro" id="IPR005829">
    <property type="entry name" value="Sugar_transporter_CS"/>
</dbReference>
<dbReference type="SUPFAM" id="SSF103473">
    <property type="entry name" value="MFS general substrate transporter"/>
    <property type="match status" value="1"/>
</dbReference>